<evidence type="ECO:0000256" key="3">
    <source>
        <dbReference type="ARBA" id="ARBA00011890"/>
    </source>
</evidence>
<dbReference type="PANTHER" id="PTHR11579">
    <property type="entry name" value="PROTEIN-L-ISOASPARTATE O-METHYLTRANSFERASE"/>
    <property type="match status" value="1"/>
</dbReference>
<evidence type="ECO:0000313" key="13">
    <source>
        <dbReference type="Proteomes" id="UP000823854"/>
    </source>
</evidence>
<dbReference type="Proteomes" id="UP000823854">
    <property type="component" value="Unassembled WGS sequence"/>
</dbReference>
<evidence type="ECO:0000256" key="6">
    <source>
        <dbReference type="ARBA" id="ARBA00022603"/>
    </source>
</evidence>
<evidence type="ECO:0000256" key="7">
    <source>
        <dbReference type="ARBA" id="ARBA00022679"/>
    </source>
</evidence>
<evidence type="ECO:0000313" key="12">
    <source>
        <dbReference type="EMBL" id="HJC69835.1"/>
    </source>
</evidence>
<comment type="subcellular location">
    <subcellularLocation>
        <location evidence="1">Cytoplasm</location>
    </subcellularLocation>
</comment>
<evidence type="ECO:0000256" key="1">
    <source>
        <dbReference type="ARBA" id="ARBA00004496"/>
    </source>
</evidence>
<dbReference type="SUPFAM" id="SSF53335">
    <property type="entry name" value="S-adenosyl-L-methionine-dependent methyltransferases"/>
    <property type="match status" value="1"/>
</dbReference>
<gene>
    <name evidence="12" type="ORF">H9932_09200</name>
</gene>
<evidence type="ECO:0000256" key="4">
    <source>
        <dbReference type="ARBA" id="ARBA00013346"/>
    </source>
</evidence>
<dbReference type="EC" id="2.1.1.77" evidence="3"/>
<dbReference type="PANTHER" id="PTHR11579:SF0">
    <property type="entry name" value="PROTEIN-L-ISOASPARTATE(D-ASPARTATE) O-METHYLTRANSFERASE"/>
    <property type="match status" value="1"/>
</dbReference>
<evidence type="ECO:0000256" key="10">
    <source>
        <dbReference type="ARBA" id="ARBA00031323"/>
    </source>
</evidence>
<sequence>MPEDDGTGRGRSASGADDRVAAGVGGRLTASAADRVALAVAAVPRARFLPAELQEFAEQDHPLPIGLGQTSSQPTTVRDMLTLLDVRAGHRVLDLGAGSGWTTALLARLAGPGGRVIGVERHAPLLGPAREALAEALADAGAGAGASGDAAHAEIRQARPGVLGMPEDGPYDRILVSAGADHLPSALTAQLADGGVMVIPVRERMLRVVRREEDLQVTRHGAYVFVPLVEDPSE</sequence>
<name>A0A9D2TGW1_9MICO</name>
<dbReference type="EMBL" id="DWWC01000189">
    <property type="protein sequence ID" value="HJC69835.1"/>
    <property type="molecule type" value="Genomic_DNA"/>
</dbReference>
<keyword evidence="7" id="KW-0808">Transferase</keyword>
<dbReference type="AlphaFoldDB" id="A0A9D2TGW1"/>
<protein>
    <recommendedName>
        <fullName evidence="4">Protein-L-isoaspartate O-methyltransferase</fullName>
        <ecNumber evidence="3">2.1.1.77</ecNumber>
    </recommendedName>
    <alternativeName>
        <fullName evidence="11">L-isoaspartyl protein carboxyl methyltransferase</fullName>
    </alternativeName>
    <alternativeName>
        <fullName evidence="9">Protein L-isoaspartyl methyltransferase</fullName>
    </alternativeName>
    <alternativeName>
        <fullName evidence="10">Protein-beta-aspartate methyltransferase</fullName>
    </alternativeName>
</protein>
<reference evidence="12" key="1">
    <citation type="journal article" date="2021" name="PeerJ">
        <title>Extensive microbial diversity within the chicken gut microbiome revealed by metagenomics and culture.</title>
        <authorList>
            <person name="Gilroy R."/>
            <person name="Ravi A."/>
            <person name="Getino M."/>
            <person name="Pursley I."/>
            <person name="Horton D.L."/>
            <person name="Alikhan N.F."/>
            <person name="Baker D."/>
            <person name="Gharbi K."/>
            <person name="Hall N."/>
            <person name="Watson M."/>
            <person name="Adriaenssens E.M."/>
            <person name="Foster-Nyarko E."/>
            <person name="Jarju S."/>
            <person name="Secka A."/>
            <person name="Antonio M."/>
            <person name="Oren A."/>
            <person name="Chaudhuri R.R."/>
            <person name="La Ragione R."/>
            <person name="Hildebrand F."/>
            <person name="Pallen M.J."/>
        </authorList>
    </citation>
    <scope>NUCLEOTIDE SEQUENCE</scope>
    <source>
        <strain evidence="12">CHK130-7132</strain>
    </source>
</reference>
<dbReference type="CDD" id="cd02440">
    <property type="entry name" value="AdoMet_MTases"/>
    <property type="match status" value="1"/>
</dbReference>
<keyword evidence="6" id="KW-0489">Methyltransferase</keyword>
<reference evidence="12" key="2">
    <citation type="submission" date="2021-04" db="EMBL/GenBank/DDBJ databases">
        <authorList>
            <person name="Gilroy R."/>
        </authorList>
    </citation>
    <scope>NUCLEOTIDE SEQUENCE</scope>
    <source>
        <strain evidence="12">CHK130-7132</strain>
    </source>
</reference>
<dbReference type="GO" id="GO:0004719">
    <property type="term" value="F:protein-L-isoaspartate (D-aspartate) O-methyltransferase activity"/>
    <property type="evidence" value="ECO:0007669"/>
    <property type="project" value="UniProtKB-EC"/>
</dbReference>
<dbReference type="Pfam" id="PF01135">
    <property type="entry name" value="PCMT"/>
    <property type="match status" value="1"/>
</dbReference>
<dbReference type="GO" id="GO:0032259">
    <property type="term" value="P:methylation"/>
    <property type="evidence" value="ECO:0007669"/>
    <property type="project" value="UniProtKB-KW"/>
</dbReference>
<dbReference type="GO" id="GO:0005737">
    <property type="term" value="C:cytoplasm"/>
    <property type="evidence" value="ECO:0007669"/>
    <property type="project" value="UniProtKB-SubCell"/>
</dbReference>
<proteinExistence type="inferred from homology"/>
<keyword evidence="5" id="KW-0963">Cytoplasm</keyword>
<comment type="caution">
    <text evidence="12">The sequence shown here is derived from an EMBL/GenBank/DDBJ whole genome shotgun (WGS) entry which is preliminary data.</text>
</comment>
<keyword evidence="8" id="KW-0949">S-adenosyl-L-methionine</keyword>
<evidence type="ECO:0000256" key="5">
    <source>
        <dbReference type="ARBA" id="ARBA00022490"/>
    </source>
</evidence>
<evidence type="ECO:0000256" key="8">
    <source>
        <dbReference type="ARBA" id="ARBA00022691"/>
    </source>
</evidence>
<dbReference type="Gene3D" id="3.40.50.150">
    <property type="entry name" value="Vaccinia Virus protein VP39"/>
    <property type="match status" value="1"/>
</dbReference>
<organism evidence="12 13">
    <name type="scientific">Candidatus Brachybacterium intestinipullorum</name>
    <dbReference type="NCBI Taxonomy" id="2838512"/>
    <lineage>
        <taxon>Bacteria</taxon>
        <taxon>Bacillati</taxon>
        <taxon>Actinomycetota</taxon>
        <taxon>Actinomycetes</taxon>
        <taxon>Micrococcales</taxon>
        <taxon>Dermabacteraceae</taxon>
        <taxon>Brachybacterium</taxon>
    </lineage>
</organism>
<comment type="similarity">
    <text evidence="2">Belongs to the methyltransferase superfamily. L-isoaspartyl/D-aspartyl protein methyltransferase family.</text>
</comment>
<dbReference type="InterPro" id="IPR000682">
    <property type="entry name" value="PCMT"/>
</dbReference>
<evidence type="ECO:0000256" key="11">
    <source>
        <dbReference type="ARBA" id="ARBA00031350"/>
    </source>
</evidence>
<dbReference type="InterPro" id="IPR029063">
    <property type="entry name" value="SAM-dependent_MTases_sf"/>
</dbReference>
<evidence type="ECO:0000256" key="9">
    <source>
        <dbReference type="ARBA" id="ARBA00030757"/>
    </source>
</evidence>
<evidence type="ECO:0000256" key="2">
    <source>
        <dbReference type="ARBA" id="ARBA00005369"/>
    </source>
</evidence>
<accession>A0A9D2TGW1</accession>